<proteinExistence type="predicted"/>
<comment type="caution">
    <text evidence="1">The sequence shown here is derived from an EMBL/GenBank/DDBJ whole genome shotgun (WGS) entry which is preliminary data.</text>
</comment>
<evidence type="ECO:0000313" key="1">
    <source>
        <dbReference type="EMBL" id="TNC10830.1"/>
    </source>
</evidence>
<protein>
    <submittedName>
        <fullName evidence="1">Uncharacterized protein</fullName>
    </submittedName>
</protein>
<keyword evidence="2" id="KW-1185">Reference proteome</keyword>
<dbReference type="RefSeq" id="WP_139037882.1">
    <property type="nucleotide sequence ID" value="NZ_VDDA01000011.1"/>
</dbReference>
<name>A0A5C4LCT4_9HYPH</name>
<dbReference type="Proteomes" id="UP000305267">
    <property type="component" value="Unassembled WGS sequence"/>
</dbReference>
<gene>
    <name evidence="1" type="ORF">FF100_22020</name>
</gene>
<evidence type="ECO:0000313" key="2">
    <source>
        <dbReference type="Proteomes" id="UP000305267"/>
    </source>
</evidence>
<reference evidence="1 2" key="1">
    <citation type="submission" date="2019-06" db="EMBL/GenBank/DDBJ databases">
        <title>Genome of Methylobacterium sp. 17Sr1-39.</title>
        <authorList>
            <person name="Seo T."/>
        </authorList>
    </citation>
    <scope>NUCLEOTIDE SEQUENCE [LARGE SCALE GENOMIC DNA]</scope>
    <source>
        <strain evidence="1 2">17Sr1-39</strain>
    </source>
</reference>
<accession>A0A5C4LCT4</accession>
<dbReference type="AlphaFoldDB" id="A0A5C4LCT4"/>
<organism evidence="1 2">
    <name type="scientific">Methylobacterium terricola</name>
    <dbReference type="NCBI Taxonomy" id="2583531"/>
    <lineage>
        <taxon>Bacteria</taxon>
        <taxon>Pseudomonadati</taxon>
        <taxon>Pseudomonadota</taxon>
        <taxon>Alphaproteobacteria</taxon>
        <taxon>Hyphomicrobiales</taxon>
        <taxon>Methylobacteriaceae</taxon>
        <taxon>Methylobacterium</taxon>
    </lineage>
</organism>
<dbReference type="EMBL" id="VDDA01000011">
    <property type="protein sequence ID" value="TNC10830.1"/>
    <property type="molecule type" value="Genomic_DNA"/>
</dbReference>
<sequence>MIKRILKNSRSVLWTLGLVAFVLAGTQWLNTHHQEQVEKRDAYVHQVVGKPYIHAGNKAKPITTARRGDLIYVHNEYIRTERCEMRVANLLIGKDSNAVHHWTTFNNWLDKGTWVADEIFVLPKFMPPGPYRIVKKTVAKCGDETYFFVNFDVELVLR</sequence>